<name>A0A371EXA0_MUCPR</name>
<feature type="compositionally biased region" description="Polar residues" evidence="1">
    <location>
        <begin position="70"/>
        <end position="93"/>
    </location>
</feature>
<evidence type="ECO:0000313" key="2">
    <source>
        <dbReference type="EMBL" id="RDX70626.1"/>
    </source>
</evidence>
<evidence type="ECO:0000256" key="1">
    <source>
        <dbReference type="SAM" id="MobiDB-lite"/>
    </source>
</evidence>
<protein>
    <submittedName>
        <fullName evidence="2">Uncharacterized protein</fullName>
    </submittedName>
</protein>
<dbReference type="EMBL" id="QJKJ01011630">
    <property type="protein sequence ID" value="RDX70626.1"/>
    <property type="molecule type" value="Genomic_DNA"/>
</dbReference>
<sequence length="130" mass="14790">MHDCATWISPNVSTILDKHWNKRLITKANRVIDKGAQHSIEIVEKTKKLNFGEWVNDKIHLKYQHCRQELQQSTTEEGPSPNDSNFASINNNDIVGGKNEKGNVYGLGKLTNKFMHSTHIPTNLIKIPMV</sequence>
<accession>A0A371EXA0</accession>
<feature type="non-terminal residue" evidence="2">
    <location>
        <position position="1"/>
    </location>
</feature>
<comment type="caution">
    <text evidence="2">The sequence shown here is derived from an EMBL/GenBank/DDBJ whole genome shotgun (WGS) entry which is preliminary data.</text>
</comment>
<dbReference type="Proteomes" id="UP000257109">
    <property type="component" value="Unassembled WGS sequence"/>
</dbReference>
<proteinExistence type="predicted"/>
<keyword evidence="3" id="KW-1185">Reference proteome</keyword>
<reference evidence="2" key="1">
    <citation type="submission" date="2018-05" db="EMBL/GenBank/DDBJ databases">
        <title>Draft genome of Mucuna pruriens seed.</title>
        <authorList>
            <person name="Nnadi N.E."/>
            <person name="Vos R."/>
            <person name="Hasami M.H."/>
            <person name="Devisetty U.K."/>
            <person name="Aguiy J.C."/>
        </authorList>
    </citation>
    <scope>NUCLEOTIDE SEQUENCE [LARGE SCALE GENOMIC DNA]</scope>
    <source>
        <strain evidence="2">JCA_2017</strain>
    </source>
</reference>
<dbReference type="AlphaFoldDB" id="A0A371EXA0"/>
<evidence type="ECO:0000313" key="3">
    <source>
        <dbReference type="Proteomes" id="UP000257109"/>
    </source>
</evidence>
<gene>
    <name evidence="2" type="ORF">CR513_50111</name>
</gene>
<organism evidence="2 3">
    <name type="scientific">Mucuna pruriens</name>
    <name type="common">Velvet bean</name>
    <name type="synonym">Dolichos pruriens</name>
    <dbReference type="NCBI Taxonomy" id="157652"/>
    <lineage>
        <taxon>Eukaryota</taxon>
        <taxon>Viridiplantae</taxon>
        <taxon>Streptophyta</taxon>
        <taxon>Embryophyta</taxon>
        <taxon>Tracheophyta</taxon>
        <taxon>Spermatophyta</taxon>
        <taxon>Magnoliopsida</taxon>
        <taxon>eudicotyledons</taxon>
        <taxon>Gunneridae</taxon>
        <taxon>Pentapetalae</taxon>
        <taxon>rosids</taxon>
        <taxon>fabids</taxon>
        <taxon>Fabales</taxon>
        <taxon>Fabaceae</taxon>
        <taxon>Papilionoideae</taxon>
        <taxon>50 kb inversion clade</taxon>
        <taxon>NPAAA clade</taxon>
        <taxon>indigoferoid/millettioid clade</taxon>
        <taxon>Phaseoleae</taxon>
        <taxon>Mucuna</taxon>
    </lineage>
</organism>
<feature type="region of interest" description="Disordered" evidence="1">
    <location>
        <begin position="70"/>
        <end position="94"/>
    </location>
</feature>